<dbReference type="InterPro" id="IPR002528">
    <property type="entry name" value="MATE_fam"/>
</dbReference>
<protein>
    <recommendedName>
        <fullName evidence="3">Multidrug export protein MepA</fullName>
    </recommendedName>
</protein>
<dbReference type="NCBIfam" id="TIGR00797">
    <property type="entry name" value="matE"/>
    <property type="match status" value="1"/>
</dbReference>
<proteinExistence type="inferred from homology"/>
<dbReference type="InterPro" id="IPR051327">
    <property type="entry name" value="MATE_MepA_subfamily"/>
</dbReference>
<evidence type="ECO:0000256" key="6">
    <source>
        <dbReference type="ARBA" id="ARBA00022692"/>
    </source>
</evidence>
<accession>A0A174ZV43</accession>
<reference evidence="11 12" key="1">
    <citation type="submission" date="2015-09" db="EMBL/GenBank/DDBJ databases">
        <authorList>
            <consortium name="Pathogen Informatics"/>
        </authorList>
    </citation>
    <scope>NUCLEOTIDE SEQUENCE [LARGE SCALE GENOMIC DNA]</scope>
    <source>
        <strain evidence="11 12">2789STDY5834928</strain>
    </source>
</reference>
<evidence type="ECO:0000256" key="1">
    <source>
        <dbReference type="ARBA" id="ARBA00004651"/>
    </source>
</evidence>
<evidence type="ECO:0000256" key="9">
    <source>
        <dbReference type="ARBA" id="ARBA00023251"/>
    </source>
</evidence>
<feature type="transmembrane region" description="Helical" evidence="10">
    <location>
        <begin position="360"/>
        <end position="378"/>
    </location>
</feature>
<evidence type="ECO:0000256" key="8">
    <source>
        <dbReference type="ARBA" id="ARBA00023136"/>
    </source>
</evidence>
<evidence type="ECO:0000256" key="5">
    <source>
        <dbReference type="ARBA" id="ARBA00022475"/>
    </source>
</evidence>
<keyword evidence="9" id="KW-0046">Antibiotic resistance</keyword>
<feature type="transmembrane region" description="Helical" evidence="10">
    <location>
        <begin position="239"/>
        <end position="263"/>
    </location>
</feature>
<name>A0A174ZV43_9FIRM</name>
<dbReference type="GO" id="GO:0005886">
    <property type="term" value="C:plasma membrane"/>
    <property type="evidence" value="ECO:0007669"/>
    <property type="project" value="UniProtKB-SubCell"/>
</dbReference>
<dbReference type="InterPro" id="IPR045070">
    <property type="entry name" value="MATE_MepA-like"/>
</dbReference>
<dbReference type="PIRSF" id="PIRSF006603">
    <property type="entry name" value="DinF"/>
    <property type="match status" value="1"/>
</dbReference>
<keyword evidence="5" id="KW-1003">Cell membrane</keyword>
<evidence type="ECO:0000313" key="12">
    <source>
        <dbReference type="Proteomes" id="UP000095662"/>
    </source>
</evidence>
<feature type="transmembrane region" description="Helical" evidence="10">
    <location>
        <begin position="140"/>
        <end position="160"/>
    </location>
</feature>
<feature type="transmembrane region" description="Helical" evidence="10">
    <location>
        <begin position="420"/>
        <end position="442"/>
    </location>
</feature>
<evidence type="ECO:0000313" key="11">
    <source>
        <dbReference type="EMBL" id="CUQ88368.1"/>
    </source>
</evidence>
<dbReference type="InterPro" id="IPR048279">
    <property type="entry name" value="MdtK-like"/>
</dbReference>
<comment type="subcellular location">
    <subcellularLocation>
        <location evidence="1">Cell membrane</location>
        <topology evidence="1">Multi-pass membrane protein</topology>
    </subcellularLocation>
</comment>
<dbReference type="Pfam" id="PF01554">
    <property type="entry name" value="MatE"/>
    <property type="match status" value="2"/>
</dbReference>
<feature type="transmembrane region" description="Helical" evidence="10">
    <location>
        <begin position="283"/>
        <end position="305"/>
    </location>
</feature>
<feature type="transmembrane region" description="Helical" evidence="10">
    <location>
        <begin position="390"/>
        <end position="414"/>
    </location>
</feature>
<dbReference type="PANTHER" id="PTHR43823">
    <property type="entry name" value="SPORULATION PROTEIN YKVU"/>
    <property type="match status" value="1"/>
</dbReference>
<gene>
    <name evidence="11" type="primary">mepA_7</name>
    <name evidence="11" type="ORF">ERS852540_01708</name>
</gene>
<evidence type="ECO:0000256" key="10">
    <source>
        <dbReference type="SAM" id="Phobius"/>
    </source>
</evidence>
<comment type="similarity">
    <text evidence="2">Belongs to the multi antimicrobial extrusion (MATE) (TC 2.A.66.1) family. MepA subfamily.</text>
</comment>
<keyword evidence="4" id="KW-0813">Transport</keyword>
<keyword evidence="8 10" id="KW-0472">Membrane</keyword>
<dbReference type="PANTHER" id="PTHR43823:SF3">
    <property type="entry name" value="MULTIDRUG EXPORT PROTEIN MEPA"/>
    <property type="match status" value="1"/>
</dbReference>
<keyword evidence="7 10" id="KW-1133">Transmembrane helix</keyword>
<dbReference type="STRING" id="39492.ERS852540_01708"/>
<feature type="transmembrane region" description="Helical" evidence="10">
    <location>
        <begin position="317"/>
        <end position="340"/>
    </location>
</feature>
<dbReference type="AlphaFoldDB" id="A0A174ZV43"/>
<evidence type="ECO:0000256" key="2">
    <source>
        <dbReference type="ARBA" id="ARBA00008417"/>
    </source>
</evidence>
<dbReference type="Proteomes" id="UP000095662">
    <property type="component" value="Unassembled WGS sequence"/>
</dbReference>
<evidence type="ECO:0000256" key="7">
    <source>
        <dbReference type="ARBA" id="ARBA00022989"/>
    </source>
</evidence>
<dbReference type="GO" id="GO:0015297">
    <property type="term" value="F:antiporter activity"/>
    <property type="evidence" value="ECO:0007669"/>
    <property type="project" value="InterPro"/>
</dbReference>
<keyword evidence="6 10" id="KW-0812">Transmembrane</keyword>
<feature type="transmembrane region" description="Helical" evidence="10">
    <location>
        <begin position="21"/>
        <end position="43"/>
    </location>
</feature>
<feature type="transmembrane region" description="Helical" evidence="10">
    <location>
        <begin position="63"/>
        <end position="86"/>
    </location>
</feature>
<evidence type="ECO:0000256" key="3">
    <source>
        <dbReference type="ARBA" id="ARBA00022106"/>
    </source>
</evidence>
<dbReference type="GO" id="GO:0042910">
    <property type="term" value="F:xenobiotic transmembrane transporter activity"/>
    <property type="evidence" value="ECO:0007669"/>
    <property type="project" value="InterPro"/>
</dbReference>
<dbReference type="GO" id="GO:0046677">
    <property type="term" value="P:response to antibiotic"/>
    <property type="evidence" value="ECO:0007669"/>
    <property type="project" value="UniProtKB-KW"/>
</dbReference>
<feature type="transmembrane region" description="Helical" evidence="10">
    <location>
        <begin position="98"/>
        <end position="120"/>
    </location>
</feature>
<evidence type="ECO:0000256" key="4">
    <source>
        <dbReference type="ARBA" id="ARBA00022448"/>
    </source>
</evidence>
<feature type="transmembrane region" description="Helical" evidence="10">
    <location>
        <begin position="172"/>
        <end position="193"/>
    </location>
</feature>
<organism evidence="11 12">
    <name type="scientific">[Eubacterium] siraeum</name>
    <dbReference type="NCBI Taxonomy" id="39492"/>
    <lineage>
        <taxon>Bacteria</taxon>
        <taxon>Bacillati</taxon>
        <taxon>Bacillota</taxon>
        <taxon>Clostridia</taxon>
        <taxon>Eubacteriales</taxon>
        <taxon>Oscillospiraceae</taxon>
        <taxon>Oscillospiraceae incertae sedis</taxon>
    </lineage>
</organism>
<dbReference type="EMBL" id="CZBY01000013">
    <property type="protein sequence ID" value="CUQ88368.1"/>
    <property type="molecule type" value="Genomic_DNA"/>
</dbReference>
<sequence length="452" mass="48452">MDNKYEERLGTASMLPLILKMALPGFAAQLINLLYSIVDRVFIGHIEFIGTDALAGIGVTSSIIILISAFSQIVGGGGAPLASIALGKGDRERAHRILGNGFSLLVLFTIVTSGITYIFMEPLLRLIGASDATIGYATDYLSVYLTGTLFVMFATGLNSFINAQGRPGISMIAVIIGAILNIGLDPLFIYVFGMGVTGAALATVISQAVSAFIIVGFLVSDKATLKIKPKYLKPDIKIIGSLFALGIAPFIMASTESLVGFVLNGSLSGYGDIYVSTLTVMQSAMQFAAVPLSGFAQGFVPIVSYNYGKGNTDRVRLCFKYSVIIMFSFFALTNLFMITFPEFVAGMFTDDTALIKTVGRMMPLFLTGMTIFGLQRTCQSMFVALGQAKISLFIALLRKVILLIPLALILPNFLGVKGVYLAESVADATSAICCTVIFALTFRKILKKREQT</sequence>
<dbReference type="CDD" id="cd13143">
    <property type="entry name" value="MATE_MepA_like"/>
    <property type="match status" value="1"/>
</dbReference>
<dbReference type="OrthoDB" id="9811110at2"/>
<feature type="transmembrane region" description="Helical" evidence="10">
    <location>
        <begin position="199"/>
        <end position="219"/>
    </location>
</feature>